<evidence type="ECO:0000256" key="1">
    <source>
        <dbReference type="SAM" id="MobiDB-lite"/>
    </source>
</evidence>
<reference evidence="2 3" key="1">
    <citation type="submission" date="2016-12" db="EMBL/GenBank/DDBJ databases">
        <title>The genomes of Aspergillus section Nigri reveals drivers in fungal speciation.</title>
        <authorList>
            <consortium name="DOE Joint Genome Institute"/>
            <person name="Vesth T.C."/>
            <person name="Nybo J."/>
            <person name="Theobald S."/>
            <person name="Brandl J."/>
            <person name="Frisvad J.C."/>
            <person name="Nielsen K.F."/>
            <person name="Lyhne E.K."/>
            <person name="Kogle M.E."/>
            <person name="Kuo A."/>
            <person name="Riley R."/>
            <person name="Clum A."/>
            <person name="Nolan M."/>
            <person name="Lipzen A."/>
            <person name="Salamov A."/>
            <person name="Henrissat B."/>
            <person name="Wiebenga A."/>
            <person name="De Vries R.P."/>
            <person name="Grigoriev I.V."/>
            <person name="Mortensen U.H."/>
            <person name="Andersen M.R."/>
            <person name="Baker S.E."/>
        </authorList>
    </citation>
    <scope>NUCLEOTIDE SEQUENCE [LARGE SCALE GENOMIC DNA]</scope>
    <source>
        <strain evidence="2 3">CBS 117.55</strain>
    </source>
</reference>
<dbReference type="AlphaFoldDB" id="A0A317VN44"/>
<comment type="caution">
    <text evidence="2">The sequence shown here is derived from an EMBL/GenBank/DDBJ whole genome shotgun (WGS) entry which is preliminary data.</text>
</comment>
<proteinExistence type="predicted"/>
<accession>A0A317VN44</accession>
<dbReference type="EMBL" id="MSFL01000022">
    <property type="protein sequence ID" value="PWY74999.1"/>
    <property type="molecule type" value="Genomic_DNA"/>
</dbReference>
<evidence type="ECO:0000313" key="3">
    <source>
        <dbReference type="Proteomes" id="UP000247233"/>
    </source>
</evidence>
<dbReference type="VEuPathDB" id="FungiDB:BO70DRAFT_364094"/>
<dbReference type="RefSeq" id="XP_025397124.1">
    <property type="nucleotide sequence ID" value="XM_025543727.1"/>
</dbReference>
<name>A0A317VN44_9EURO</name>
<protein>
    <submittedName>
        <fullName evidence="2">Uncharacterized protein</fullName>
    </submittedName>
</protein>
<keyword evidence="3" id="KW-1185">Reference proteome</keyword>
<organism evidence="2 3">
    <name type="scientific">Aspergillus heteromorphus CBS 117.55</name>
    <dbReference type="NCBI Taxonomy" id="1448321"/>
    <lineage>
        <taxon>Eukaryota</taxon>
        <taxon>Fungi</taxon>
        <taxon>Dikarya</taxon>
        <taxon>Ascomycota</taxon>
        <taxon>Pezizomycotina</taxon>
        <taxon>Eurotiomycetes</taxon>
        <taxon>Eurotiomycetidae</taxon>
        <taxon>Eurotiales</taxon>
        <taxon>Aspergillaceae</taxon>
        <taxon>Aspergillus</taxon>
        <taxon>Aspergillus subgen. Circumdati</taxon>
    </lineage>
</organism>
<gene>
    <name evidence="2" type="ORF">BO70DRAFT_364094</name>
</gene>
<evidence type="ECO:0000313" key="2">
    <source>
        <dbReference type="EMBL" id="PWY74999.1"/>
    </source>
</evidence>
<dbReference type="Proteomes" id="UP000247233">
    <property type="component" value="Unassembled WGS sequence"/>
</dbReference>
<dbReference type="GeneID" id="37065964"/>
<feature type="region of interest" description="Disordered" evidence="1">
    <location>
        <begin position="113"/>
        <end position="152"/>
    </location>
</feature>
<sequence>MPRGTHARLSWGNQIGSQEESAGEKTGAFNLSMHACMGGWWRRMATIPLHSTPYPQWDLSCLLKSENPNRQFHFQDDHPVLVLPAERSWPIAVRPLDRQFVWAMRVYPRTDSHWPRTGDMGPIQPPRPGQSQEDHALAGVAALRQPPAEDLP</sequence>